<sequence>MPTSDLTALGFGWIILSVLSTISIIWGFYLPYWIVGSISLNGKKTTVYFGSFRRCNYPVFDIALKHFRMENKCGRYAEFGDIPTIYWQLATHILTKNSAILVGLLQVVSAIGVSCGCVIYPMGWGENPQVVDACGPAVGPYILGECKLGWAYIAMLLGSAITLVCGAISVCAIKDKRATHHTFRQLDSRAKQDQEDYYKPNYTRQFRNSSLEASRLIDLHGRVEEVRSSKARHKSLSSIK</sequence>
<evidence type="ECO:0000256" key="5">
    <source>
        <dbReference type="SAM" id="Phobius"/>
    </source>
</evidence>
<evidence type="ECO:0000256" key="1">
    <source>
        <dbReference type="ARBA" id="ARBA00004141"/>
    </source>
</evidence>
<dbReference type="Pfam" id="PF10242">
    <property type="entry name" value="L_HMGIC_fpl"/>
    <property type="match status" value="1"/>
</dbReference>
<comment type="subcellular location">
    <subcellularLocation>
        <location evidence="1">Membrane</location>
        <topology evidence="1">Multi-pass membrane protein</topology>
    </subcellularLocation>
</comment>
<keyword evidence="2 5" id="KW-0812">Transmembrane</keyword>
<dbReference type="PANTHER" id="PTHR12489:SF16">
    <property type="entry name" value="LHFPL TETRASPAN SUBFAMILY MEMBER 6 PROTEIN-RELATED"/>
    <property type="match status" value="1"/>
</dbReference>
<evidence type="ECO:0000256" key="3">
    <source>
        <dbReference type="ARBA" id="ARBA00022989"/>
    </source>
</evidence>
<dbReference type="InterPro" id="IPR019372">
    <property type="entry name" value="LHFPL"/>
</dbReference>
<evidence type="ECO:0000313" key="7">
    <source>
        <dbReference type="WBParaSite" id="jg784"/>
    </source>
</evidence>
<dbReference type="AlphaFoldDB" id="A0A915EKY5"/>
<dbReference type="PANTHER" id="PTHR12489">
    <property type="entry name" value="LIPOMA HMGIC FUSION PARTNER-LIKE PROTEIN"/>
    <property type="match status" value="1"/>
</dbReference>
<organism evidence="6 7">
    <name type="scientific">Ditylenchus dipsaci</name>
    <dbReference type="NCBI Taxonomy" id="166011"/>
    <lineage>
        <taxon>Eukaryota</taxon>
        <taxon>Metazoa</taxon>
        <taxon>Ecdysozoa</taxon>
        <taxon>Nematoda</taxon>
        <taxon>Chromadorea</taxon>
        <taxon>Rhabditida</taxon>
        <taxon>Tylenchina</taxon>
        <taxon>Tylenchomorpha</taxon>
        <taxon>Sphaerularioidea</taxon>
        <taxon>Anguinidae</taxon>
        <taxon>Anguininae</taxon>
        <taxon>Ditylenchus</taxon>
    </lineage>
</organism>
<name>A0A915EKY5_9BILA</name>
<feature type="transmembrane region" description="Helical" evidence="5">
    <location>
        <begin position="99"/>
        <end position="122"/>
    </location>
</feature>
<reference evidence="7" key="1">
    <citation type="submission" date="2022-11" db="UniProtKB">
        <authorList>
            <consortium name="WormBaseParasite"/>
        </authorList>
    </citation>
    <scope>IDENTIFICATION</scope>
</reference>
<protein>
    <submittedName>
        <fullName evidence="7">Uncharacterized protein</fullName>
    </submittedName>
</protein>
<dbReference type="WBParaSite" id="jg784">
    <property type="protein sequence ID" value="jg784"/>
    <property type="gene ID" value="jg784"/>
</dbReference>
<keyword evidence="4 5" id="KW-0472">Membrane</keyword>
<evidence type="ECO:0000313" key="6">
    <source>
        <dbReference type="Proteomes" id="UP000887574"/>
    </source>
</evidence>
<evidence type="ECO:0000256" key="2">
    <source>
        <dbReference type="ARBA" id="ARBA00022692"/>
    </source>
</evidence>
<evidence type="ECO:0000256" key="4">
    <source>
        <dbReference type="ARBA" id="ARBA00023136"/>
    </source>
</evidence>
<feature type="transmembrane region" description="Helical" evidence="5">
    <location>
        <begin position="150"/>
        <end position="173"/>
    </location>
</feature>
<feature type="transmembrane region" description="Helical" evidence="5">
    <location>
        <begin position="12"/>
        <end position="35"/>
    </location>
</feature>
<accession>A0A915EKY5</accession>
<dbReference type="Proteomes" id="UP000887574">
    <property type="component" value="Unplaced"/>
</dbReference>
<keyword evidence="3 5" id="KW-1133">Transmembrane helix</keyword>
<proteinExistence type="predicted"/>
<keyword evidence="6" id="KW-1185">Reference proteome</keyword>
<dbReference type="GO" id="GO:0016020">
    <property type="term" value="C:membrane"/>
    <property type="evidence" value="ECO:0007669"/>
    <property type="project" value="UniProtKB-SubCell"/>
</dbReference>